<reference evidence="2 3" key="1">
    <citation type="submission" date="2024-03" db="EMBL/GenBank/DDBJ databases">
        <title>Draft genome sequence of Pseudonocardia carboxydivorans JCM 14827.</title>
        <authorList>
            <person name="Duangmal K."/>
        </authorList>
    </citation>
    <scope>NUCLEOTIDE SEQUENCE [LARGE SCALE GENOMIC DNA]</scope>
    <source>
        <strain evidence="2 3">JCM 14827</strain>
    </source>
</reference>
<sequence length="192" mass="20642">MTRSCAAGRDVSNPARGWLRAQLDREVDCSVRTLLGAMTERLSIAAGSAATLRRLSADGECLSPVAAHHPDPGMTAAMTAIMEETATRARSGLWRPVVEERRAVRYRVDPGSTPAEASDEQARFLDRFPVTAVLGVPVEHDGRLVGGTSLVRYSVPHPFDDADEALLVDFAARAGVVLAMLQEYTTLHTSDG</sequence>
<dbReference type="InterPro" id="IPR029016">
    <property type="entry name" value="GAF-like_dom_sf"/>
</dbReference>
<name>A0ABU9AMT3_PSEA5</name>
<comment type="caution">
    <text evidence="2">The sequence shown here is derived from an EMBL/GenBank/DDBJ whole genome shotgun (WGS) entry which is preliminary data.</text>
</comment>
<dbReference type="InterPro" id="IPR003018">
    <property type="entry name" value="GAF"/>
</dbReference>
<keyword evidence="3" id="KW-1185">Reference proteome</keyword>
<protein>
    <submittedName>
        <fullName evidence="2">GAF domain-containing protein</fullName>
    </submittedName>
</protein>
<dbReference type="SUPFAM" id="SSF55781">
    <property type="entry name" value="GAF domain-like"/>
    <property type="match status" value="1"/>
</dbReference>
<evidence type="ECO:0000313" key="2">
    <source>
        <dbReference type="EMBL" id="MEK6467415.1"/>
    </source>
</evidence>
<dbReference type="Gene3D" id="3.30.450.40">
    <property type="match status" value="1"/>
</dbReference>
<feature type="domain" description="GAF" evidence="1">
    <location>
        <begin position="30"/>
        <end position="188"/>
    </location>
</feature>
<organism evidence="2 3">
    <name type="scientific">Pseudonocardia alni subsp. carboxydivorans</name>
    <dbReference type="NCBI Taxonomy" id="415010"/>
    <lineage>
        <taxon>Bacteria</taxon>
        <taxon>Bacillati</taxon>
        <taxon>Actinomycetota</taxon>
        <taxon>Actinomycetes</taxon>
        <taxon>Pseudonocardiales</taxon>
        <taxon>Pseudonocardiaceae</taxon>
        <taxon>Pseudonocardia</taxon>
    </lineage>
</organism>
<dbReference type="Pfam" id="PF01590">
    <property type="entry name" value="GAF"/>
    <property type="match status" value="1"/>
</dbReference>
<dbReference type="Proteomes" id="UP001367513">
    <property type="component" value="Unassembled WGS sequence"/>
</dbReference>
<gene>
    <name evidence="2" type="ORF">WG925_27075</name>
</gene>
<dbReference type="EMBL" id="JBBPIX010000028">
    <property type="protein sequence ID" value="MEK6467415.1"/>
    <property type="molecule type" value="Genomic_DNA"/>
</dbReference>
<accession>A0ABU9AMT3</accession>
<proteinExistence type="predicted"/>
<dbReference type="RefSeq" id="WP_346104466.1">
    <property type="nucleotide sequence ID" value="NZ_BAAAOD010000035.1"/>
</dbReference>
<dbReference type="SMART" id="SM00065">
    <property type="entry name" value="GAF"/>
    <property type="match status" value="1"/>
</dbReference>
<evidence type="ECO:0000313" key="3">
    <source>
        <dbReference type="Proteomes" id="UP001367513"/>
    </source>
</evidence>
<evidence type="ECO:0000259" key="1">
    <source>
        <dbReference type="SMART" id="SM00065"/>
    </source>
</evidence>